<evidence type="ECO:0000313" key="7">
    <source>
        <dbReference type="Proteomes" id="UP001500751"/>
    </source>
</evidence>
<accession>A0ABN2U3P4</accession>
<keyword evidence="3 5" id="KW-1133">Transmembrane helix</keyword>
<keyword evidence="4 5" id="KW-0472">Membrane</keyword>
<evidence type="ECO:0000256" key="5">
    <source>
        <dbReference type="SAM" id="Phobius"/>
    </source>
</evidence>
<reference evidence="6 7" key="1">
    <citation type="journal article" date="2019" name="Int. J. Syst. Evol. Microbiol.">
        <title>The Global Catalogue of Microorganisms (GCM) 10K type strain sequencing project: providing services to taxonomists for standard genome sequencing and annotation.</title>
        <authorList>
            <consortium name="The Broad Institute Genomics Platform"/>
            <consortium name="The Broad Institute Genome Sequencing Center for Infectious Disease"/>
            <person name="Wu L."/>
            <person name="Ma J."/>
        </authorList>
    </citation>
    <scope>NUCLEOTIDE SEQUENCE [LARGE SCALE GENOMIC DNA]</scope>
    <source>
        <strain evidence="6 7">JCM 16014</strain>
    </source>
</reference>
<protein>
    <submittedName>
        <fullName evidence="6">Protein-S-isoprenylcysteine O-methyltransferase</fullName>
    </submittedName>
</protein>
<dbReference type="Pfam" id="PF04191">
    <property type="entry name" value="PEMT"/>
    <property type="match status" value="1"/>
</dbReference>
<feature type="transmembrane region" description="Helical" evidence="5">
    <location>
        <begin position="43"/>
        <end position="64"/>
    </location>
</feature>
<evidence type="ECO:0000256" key="2">
    <source>
        <dbReference type="ARBA" id="ARBA00022692"/>
    </source>
</evidence>
<dbReference type="PANTHER" id="PTHR43847:SF1">
    <property type="entry name" value="BLL3993 PROTEIN"/>
    <property type="match status" value="1"/>
</dbReference>
<dbReference type="EMBL" id="BAAAQN010000013">
    <property type="protein sequence ID" value="GAA2027161.1"/>
    <property type="molecule type" value="Genomic_DNA"/>
</dbReference>
<dbReference type="InterPro" id="IPR052527">
    <property type="entry name" value="Metal_cation-efflux_comp"/>
</dbReference>
<feature type="transmembrane region" description="Helical" evidence="5">
    <location>
        <begin position="70"/>
        <end position="93"/>
    </location>
</feature>
<organism evidence="6 7">
    <name type="scientific">Catenulispora yoronensis</name>
    <dbReference type="NCBI Taxonomy" id="450799"/>
    <lineage>
        <taxon>Bacteria</taxon>
        <taxon>Bacillati</taxon>
        <taxon>Actinomycetota</taxon>
        <taxon>Actinomycetes</taxon>
        <taxon>Catenulisporales</taxon>
        <taxon>Catenulisporaceae</taxon>
        <taxon>Catenulispora</taxon>
    </lineage>
</organism>
<evidence type="ECO:0000256" key="1">
    <source>
        <dbReference type="ARBA" id="ARBA00004127"/>
    </source>
</evidence>
<comment type="subcellular location">
    <subcellularLocation>
        <location evidence="1">Endomembrane system</location>
        <topology evidence="1">Multi-pass membrane protein</topology>
    </subcellularLocation>
</comment>
<evidence type="ECO:0000256" key="4">
    <source>
        <dbReference type="ARBA" id="ARBA00023136"/>
    </source>
</evidence>
<feature type="transmembrane region" description="Helical" evidence="5">
    <location>
        <begin position="6"/>
        <end position="22"/>
    </location>
</feature>
<name>A0ABN2U3P4_9ACTN</name>
<dbReference type="Gene3D" id="1.20.120.1630">
    <property type="match status" value="1"/>
</dbReference>
<evidence type="ECO:0000313" key="6">
    <source>
        <dbReference type="EMBL" id="GAA2027161.1"/>
    </source>
</evidence>
<evidence type="ECO:0000256" key="3">
    <source>
        <dbReference type="ARBA" id="ARBA00022989"/>
    </source>
</evidence>
<dbReference type="RefSeq" id="WP_344665931.1">
    <property type="nucleotide sequence ID" value="NZ_BAAAQN010000013.1"/>
</dbReference>
<comment type="caution">
    <text evidence="6">The sequence shown here is derived from an EMBL/GenBank/DDBJ whole genome shotgun (WGS) entry which is preliminary data.</text>
</comment>
<dbReference type="Proteomes" id="UP001500751">
    <property type="component" value="Unassembled WGS sequence"/>
</dbReference>
<proteinExistence type="predicted"/>
<feature type="transmembrane region" description="Helical" evidence="5">
    <location>
        <begin position="127"/>
        <end position="156"/>
    </location>
</feature>
<gene>
    <name evidence="6" type="ORF">GCM10009839_27270</name>
</gene>
<dbReference type="PANTHER" id="PTHR43847">
    <property type="entry name" value="BLL3993 PROTEIN"/>
    <property type="match status" value="1"/>
</dbReference>
<keyword evidence="7" id="KW-1185">Reference proteome</keyword>
<keyword evidence="2 5" id="KW-0812">Transmembrane</keyword>
<sequence>MALPGWLSIAGVVVWVLYEVTLRRKDQDTASWAGGEEDRRSTTLLIVSYLLAVGLVVVLQNAGVGSVPVGVRWIGVGMIAVGLALRAWGMAVLGRFYTRTLRVADDQRIVQEGPYRVIRHPGYAGSLLVWTGYCLGVGNWIALAVVAALMLLAYSWRINAEEQMLVANFGDGYRDYQRRTARLIPYVY</sequence>
<dbReference type="InterPro" id="IPR007318">
    <property type="entry name" value="Phopholipid_MeTrfase"/>
</dbReference>